<evidence type="ECO:0000313" key="1">
    <source>
        <dbReference type="EnsemblPlants" id="OB07G11760.1"/>
    </source>
</evidence>
<dbReference type="HOGENOM" id="CLU_2149750_0_0_1"/>
<dbReference type="Gramene" id="OB07G11760.1">
    <property type="protein sequence ID" value="OB07G11760.1"/>
    <property type="gene ID" value="OB07G11760"/>
</dbReference>
<proteinExistence type="predicted"/>
<name>J3MIE4_ORYBR</name>
<organism evidence="1">
    <name type="scientific">Oryza brachyantha</name>
    <name type="common">malo sina</name>
    <dbReference type="NCBI Taxonomy" id="4533"/>
    <lineage>
        <taxon>Eukaryota</taxon>
        <taxon>Viridiplantae</taxon>
        <taxon>Streptophyta</taxon>
        <taxon>Embryophyta</taxon>
        <taxon>Tracheophyta</taxon>
        <taxon>Spermatophyta</taxon>
        <taxon>Magnoliopsida</taxon>
        <taxon>Liliopsida</taxon>
        <taxon>Poales</taxon>
        <taxon>Poaceae</taxon>
        <taxon>BOP clade</taxon>
        <taxon>Oryzoideae</taxon>
        <taxon>Oryzeae</taxon>
        <taxon>Oryzinae</taxon>
        <taxon>Oryza</taxon>
    </lineage>
</organism>
<dbReference type="EnsemblPlants" id="OB07G11760.1">
    <property type="protein sequence ID" value="OB07G11760.1"/>
    <property type="gene ID" value="OB07G11760"/>
</dbReference>
<dbReference type="AlphaFoldDB" id="J3MIE4"/>
<sequence>MDQTLASSSCSALTVTIVTCTHGRSIHRQQQHLLLQICIIYYPAGGQAAIALVKLSASLSSSFFQWSAIAFSCCRKLQSSRPLSLLFCLEEFQRKLEGLKRILLLYLCFINL</sequence>
<dbReference type="Proteomes" id="UP000006038">
    <property type="component" value="Chromosome 7"/>
</dbReference>
<accession>J3MIE4</accession>
<reference evidence="1" key="2">
    <citation type="submission" date="2013-04" db="UniProtKB">
        <authorList>
            <consortium name="EnsemblPlants"/>
        </authorList>
    </citation>
    <scope>IDENTIFICATION</scope>
</reference>
<keyword evidence="2" id="KW-1185">Reference proteome</keyword>
<reference evidence="1" key="1">
    <citation type="journal article" date="2013" name="Nat. Commun.">
        <title>Whole-genome sequencing of Oryza brachyantha reveals mechanisms underlying Oryza genome evolution.</title>
        <authorList>
            <person name="Chen J."/>
            <person name="Huang Q."/>
            <person name="Gao D."/>
            <person name="Wang J."/>
            <person name="Lang Y."/>
            <person name="Liu T."/>
            <person name="Li B."/>
            <person name="Bai Z."/>
            <person name="Luis Goicoechea J."/>
            <person name="Liang C."/>
            <person name="Chen C."/>
            <person name="Zhang W."/>
            <person name="Sun S."/>
            <person name="Liao Y."/>
            <person name="Zhang X."/>
            <person name="Yang L."/>
            <person name="Song C."/>
            <person name="Wang M."/>
            <person name="Shi J."/>
            <person name="Liu G."/>
            <person name="Liu J."/>
            <person name="Zhou H."/>
            <person name="Zhou W."/>
            <person name="Yu Q."/>
            <person name="An N."/>
            <person name="Chen Y."/>
            <person name="Cai Q."/>
            <person name="Wang B."/>
            <person name="Liu B."/>
            <person name="Min J."/>
            <person name="Huang Y."/>
            <person name="Wu H."/>
            <person name="Li Z."/>
            <person name="Zhang Y."/>
            <person name="Yin Y."/>
            <person name="Song W."/>
            <person name="Jiang J."/>
            <person name="Jackson S.A."/>
            <person name="Wing R.A."/>
            <person name="Wang J."/>
            <person name="Chen M."/>
        </authorList>
    </citation>
    <scope>NUCLEOTIDE SEQUENCE [LARGE SCALE GENOMIC DNA]</scope>
    <source>
        <strain evidence="1">cv. IRGC 101232</strain>
    </source>
</reference>
<evidence type="ECO:0000313" key="2">
    <source>
        <dbReference type="Proteomes" id="UP000006038"/>
    </source>
</evidence>
<protein>
    <submittedName>
        <fullName evidence="1">Uncharacterized protein</fullName>
    </submittedName>
</protein>